<protein>
    <submittedName>
        <fullName evidence="1">Uncharacterized protein</fullName>
    </submittedName>
</protein>
<keyword evidence="2" id="KW-1185">Reference proteome</keyword>
<organism evidence="1 2">
    <name type="scientific">Araneus ventricosus</name>
    <name type="common">Orbweaver spider</name>
    <name type="synonym">Epeira ventricosa</name>
    <dbReference type="NCBI Taxonomy" id="182803"/>
    <lineage>
        <taxon>Eukaryota</taxon>
        <taxon>Metazoa</taxon>
        <taxon>Ecdysozoa</taxon>
        <taxon>Arthropoda</taxon>
        <taxon>Chelicerata</taxon>
        <taxon>Arachnida</taxon>
        <taxon>Araneae</taxon>
        <taxon>Araneomorphae</taxon>
        <taxon>Entelegynae</taxon>
        <taxon>Araneoidea</taxon>
        <taxon>Araneidae</taxon>
        <taxon>Araneus</taxon>
    </lineage>
</organism>
<gene>
    <name evidence="1" type="ORF">AVEN_165503_1</name>
</gene>
<evidence type="ECO:0000313" key="2">
    <source>
        <dbReference type="Proteomes" id="UP000499080"/>
    </source>
</evidence>
<name>A0A4Y2JZF0_ARAVE</name>
<accession>A0A4Y2JZF0</accession>
<dbReference type="Proteomes" id="UP000499080">
    <property type="component" value="Unassembled WGS sequence"/>
</dbReference>
<proteinExistence type="predicted"/>
<comment type="caution">
    <text evidence="1">The sequence shown here is derived from an EMBL/GenBank/DDBJ whole genome shotgun (WGS) entry which is preliminary data.</text>
</comment>
<dbReference type="EMBL" id="BGPR01004092">
    <property type="protein sequence ID" value="GBM95803.1"/>
    <property type="molecule type" value="Genomic_DNA"/>
</dbReference>
<dbReference type="AlphaFoldDB" id="A0A4Y2JZF0"/>
<sequence length="99" mass="11577">MTRTTPELASPLQTSTSHKREDVWLSTYDLTCNRPHTRRIFSGIGFRTWNPPVPRPRPYHYATEAFESAREEAVFIFISSHVLEYDSSPKYFTININLQ</sequence>
<evidence type="ECO:0000313" key="1">
    <source>
        <dbReference type="EMBL" id="GBM95803.1"/>
    </source>
</evidence>
<reference evidence="1 2" key="1">
    <citation type="journal article" date="2019" name="Sci. Rep.">
        <title>Orb-weaving spider Araneus ventricosus genome elucidates the spidroin gene catalogue.</title>
        <authorList>
            <person name="Kono N."/>
            <person name="Nakamura H."/>
            <person name="Ohtoshi R."/>
            <person name="Moran D.A.P."/>
            <person name="Shinohara A."/>
            <person name="Yoshida Y."/>
            <person name="Fujiwara M."/>
            <person name="Mori M."/>
            <person name="Tomita M."/>
            <person name="Arakawa K."/>
        </authorList>
    </citation>
    <scope>NUCLEOTIDE SEQUENCE [LARGE SCALE GENOMIC DNA]</scope>
</reference>